<dbReference type="RefSeq" id="WP_149111735.1">
    <property type="nucleotide sequence ID" value="NZ_CP042425.1"/>
</dbReference>
<accession>A0A5C1ACR2</accession>
<keyword evidence="2" id="KW-1185">Reference proteome</keyword>
<dbReference type="KEGG" id="lrs:PX52LOC_04057"/>
<gene>
    <name evidence="1" type="ORF">PX52LOC_04057</name>
</gene>
<sequence>MGLPPIHRPKFSAWEAELLIDPDRMELLGLAYDDDGDDDSWEKEFGPRKPNVRVLPEERFNGFLVRSRVLIPKFTAKRIGTGLADAVMGYDGGSALCFDGEWGVRVEKGNDWLQLAICFGCHNYTVTSSWNAQEEMRAIGGGPRWLLRKTYYWYRLANVLRLT</sequence>
<dbReference type="AlphaFoldDB" id="A0A5C1ACR2"/>
<reference evidence="2" key="1">
    <citation type="submission" date="2019-08" db="EMBL/GenBank/DDBJ databases">
        <title>Limnoglobus roseus gen. nov., sp. nov., a novel freshwater planctomycete with a giant genome from the family Gemmataceae.</title>
        <authorList>
            <person name="Kulichevskaya I.S."/>
            <person name="Naumoff D.G."/>
            <person name="Miroshnikov K."/>
            <person name="Ivanova A."/>
            <person name="Philippov D.A."/>
            <person name="Hakobyan A."/>
            <person name="Rijpstra I.C."/>
            <person name="Sinninghe Damste J.S."/>
            <person name="Liesack W."/>
            <person name="Dedysh S.N."/>
        </authorList>
    </citation>
    <scope>NUCLEOTIDE SEQUENCE [LARGE SCALE GENOMIC DNA]</scope>
    <source>
        <strain evidence="2">PX52</strain>
    </source>
</reference>
<organism evidence="1 2">
    <name type="scientific">Limnoglobus roseus</name>
    <dbReference type="NCBI Taxonomy" id="2598579"/>
    <lineage>
        <taxon>Bacteria</taxon>
        <taxon>Pseudomonadati</taxon>
        <taxon>Planctomycetota</taxon>
        <taxon>Planctomycetia</taxon>
        <taxon>Gemmatales</taxon>
        <taxon>Gemmataceae</taxon>
        <taxon>Limnoglobus</taxon>
    </lineage>
</organism>
<evidence type="ECO:0000313" key="1">
    <source>
        <dbReference type="EMBL" id="QEL17081.1"/>
    </source>
</evidence>
<evidence type="ECO:0000313" key="2">
    <source>
        <dbReference type="Proteomes" id="UP000324974"/>
    </source>
</evidence>
<protein>
    <submittedName>
        <fullName evidence="1">Uncharacterized protein</fullName>
    </submittedName>
</protein>
<dbReference type="Proteomes" id="UP000324974">
    <property type="component" value="Chromosome"/>
</dbReference>
<proteinExistence type="predicted"/>
<dbReference type="EMBL" id="CP042425">
    <property type="protein sequence ID" value="QEL17081.1"/>
    <property type="molecule type" value="Genomic_DNA"/>
</dbReference>
<name>A0A5C1ACR2_9BACT</name>